<dbReference type="Proteomes" id="UP000546007">
    <property type="component" value="Unassembled WGS sequence"/>
</dbReference>
<evidence type="ECO:0000259" key="1">
    <source>
        <dbReference type="Pfam" id="PF14491"/>
    </source>
</evidence>
<keyword evidence="3" id="KW-1185">Reference proteome</keyword>
<protein>
    <recommendedName>
        <fullName evidence="1">DUF4435 domain-containing protein</fullName>
    </recommendedName>
</protein>
<name>A0A7W6HYC3_9BACT</name>
<comment type="caution">
    <text evidence="2">The sequence shown here is derived from an EMBL/GenBank/DDBJ whole genome shotgun (WGS) entry which is preliminary data.</text>
</comment>
<evidence type="ECO:0000313" key="2">
    <source>
        <dbReference type="EMBL" id="MBB4027271.1"/>
    </source>
</evidence>
<dbReference type="InterPro" id="IPR029492">
    <property type="entry name" value="DUF4435"/>
</dbReference>
<dbReference type="Pfam" id="PF14491">
    <property type="entry name" value="DUF4435"/>
    <property type="match status" value="1"/>
</dbReference>
<dbReference type="AlphaFoldDB" id="A0A7W6HYC3"/>
<gene>
    <name evidence="2" type="ORF">GGR14_003081</name>
</gene>
<dbReference type="RefSeq" id="WP_183312879.1">
    <property type="nucleotide sequence ID" value="NZ_AP028155.1"/>
</dbReference>
<dbReference type="EMBL" id="JACIES010000009">
    <property type="protein sequence ID" value="MBB4027271.1"/>
    <property type="molecule type" value="Genomic_DNA"/>
</dbReference>
<sequence>MFSPPVSKEKYYYHAAKRFMMDAQLLRCRAAIHVEDKDDIVFWSNIFKHFRPNDRFHFIAGSRNERGHETRGVTQCLKYVKYLNPKFFICIDSDYRYLLQEQGIDVKHYIFQTYTYSFENHHCYDKGLNELCYRITTLPNNVFDFHQFLKEYSNIVYKLFLWHLYFLVADPKRFSIADFNELISFQWQRRPDIRQNGRHELNKLKGRIEQKLAQLRKNYPKANLSILEEKYQKMGLTPDTTYLFIRGHNIYDMVYMLNREVCKKVLRIAKDSYSGSQQPPHVNLFGYRNSIDDQLKKNLHFGAYPAIRKIEEDVHLLF</sequence>
<proteinExistence type="predicted"/>
<accession>A0A7W6HYC3</accession>
<evidence type="ECO:0000313" key="3">
    <source>
        <dbReference type="Proteomes" id="UP000546007"/>
    </source>
</evidence>
<feature type="domain" description="DUF4435" evidence="1">
    <location>
        <begin position="32"/>
        <end position="266"/>
    </location>
</feature>
<reference evidence="2 3" key="1">
    <citation type="submission" date="2020-08" db="EMBL/GenBank/DDBJ databases">
        <title>Genomic Encyclopedia of Type Strains, Phase IV (KMG-IV): sequencing the most valuable type-strain genomes for metagenomic binning, comparative biology and taxonomic classification.</title>
        <authorList>
            <person name="Goeker M."/>
        </authorList>
    </citation>
    <scope>NUCLEOTIDE SEQUENCE [LARGE SCALE GENOMIC DNA]</scope>
    <source>
        <strain evidence="2 3">DSM 105721</strain>
    </source>
</reference>
<organism evidence="2 3">
    <name type="scientific">Butyricimonas faecihominis</name>
    <dbReference type="NCBI Taxonomy" id="1472416"/>
    <lineage>
        <taxon>Bacteria</taxon>
        <taxon>Pseudomonadati</taxon>
        <taxon>Bacteroidota</taxon>
        <taxon>Bacteroidia</taxon>
        <taxon>Bacteroidales</taxon>
        <taxon>Odoribacteraceae</taxon>
        <taxon>Butyricimonas</taxon>
    </lineage>
</organism>
<dbReference type="GeneID" id="93103050"/>